<dbReference type="Gene3D" id="3.40.50.300">
    <property type="entry name" value="P-loop containing nucleotide triphosphate hydrolases"/>
    <property type="match status" value="1"/>
</dbReference>
<evidence type="ECO:0000256" key="5">
    <source>
        <dbReference type="ARBA" id="ARBA00022741"/>
    </source>
</evidence>
<dbReference type="InterPro" id="IPR051535">
    <property type="entry name" value="Siderophore_ABC-ATPase"/>
</dbReference>
<keyword evidence="3" id="KW-1003">Cell membrane</keyword>
<dbReference type="Proteomes" id="UP001063782">
    <property type="component" value="Chromosome"/>
</dbReference>
<evidence type="ECO:0000256" key="8">
    <source>
        <dbReference type="ARBA" id="ARBA00023065"/>
    </source>
</evidence>
<gene>
    <name evidence="11" type="ORF">LU297_05435</name>
</gene>
<reference evidence="11" key="1">
    <citation type="submission" date="2021-12" db="EMBL/GenBank/DDBJ databases">
        <title>taxonomy of Moraxella sp. ZY201224.</title>
        <authorList>
            <person name="Li F."/>
        </authorList>
    </citation>
    <scope>NUCLEOTIDE SEQUENCE</scope>
    <source>
        <strain evidence="11">ZY201224</strain>
    </source>
</reference>
<feature type="domain" description="ABC transporter" evidence="10">
    <location>
        <begin position="2"/>
        <end position="238"/>
    </location>
</feature>
<evidence type="ECO:0000256" key="6">
    <source>
        <dbReference type="ARBA" id="ARBA00022840"/>
    </source>
</evidence>
<accession>A0ABY6F1U8</accession>
<evidence type="ECO:0000313" key="11">
    <source>
        <dbReference type="EMBL" id="UXZ04064.1"/>
    </source>
</evidence>
<dbReference type="PROSITE" id="PS00211">
    <property type="entry name" value="ABC_TRANSPORTER_1"/>
    <property type="match status" value="1"/>
</dbReference>
<organism evidence="11 12">
    <name type="scientific">Moraxella nasicaprae</name>
    <dbReference type="NCBI Taxonomy" id="2904122"/>
    <lineage>
        <taxon>Bacteria</taxon>
        <taxon>Pseudomonadati</taxon>
        <taxon>Pseudomonadota</taxon>
        <taxon>Gammaproteobacteria</taxon>
        <taxon>Moraxellales</taxon>
        <taxon>Moraxellaceae</taxon>
        <taxon>Moraxella</taxon>
    </lineage>
</organism>
<dbReference type="Pfam" id="PF00005">
    <property type="entry name" value="ABC_tran"/>
    <property type="match status" value="1"/>
</dbReference>
<evidence type="ECO:0000256" key="3">
    <source>
        <dbReference type="ARBA" id="ARBA00022475"/>
    </source>
</evidence>
<evidence type="ECO:0000256" key="4">
    <source>
        <dbReference type="ARBA" id="ARBA00022496"/>
    </source>
</evidence>
<keyword evidence="5" id="KW-0547">Nucleotide-binding</keyword>
<evidence type="ECO:0000256" key="1">
    <source>
        <dbReference type="ARBA" id="ARBA00004202"/>
    </source>
</evidence>
<evidence type="ECO:0000256" key="7">
    <source>
        <dbReference type="ARBA" id="ARBA00023004"/>
    </source>
</evidence>
<keyword evidence="6 11" id="KW-0067">ATP-binding</keyword>
<keyword evidence="9" id="KW-0472">Membrane</keyword>
<comment type="subcellular location">
    <subcellularLocation>
        <location evidence="1">Cell membrane</location>
        <topology evidence="1">Peripheral membrane protein</topology>
    </subcellularLocation>
</comment>
<dbReference type="PROSITE" id="PS50893">
    <property type="entry name" value="ABC_TRANSPORTER_2"/>
    <property type="match status" value="1"/>
</dbReference>
<dbReference type="SMART" id="SM00382">
    <property type="entry name" value="AAA"/>
    <property type="match status" value="1"/>
</dbReference>
<dbReference type="InterPro" id="IPR003593">
    <property type="entry name" value="AAA+_ATPase"/>
</dbReference>
<keyword evidence="12" id="KW-1185">Reference proteome</keyword>
<protein>
    <submittedName>
        <fullName evidence="11">ABC transporter ATP-binding protein</fullName>
    </submittedName>
</protein>
<keyword evidence="7" id="KW-0408">Iron</keyword>
<dbReference type="InterPro" id="IPR017871">
    <property type="entry name" value="ABC_transporter-like_CS"/>
</dbReference>
<dbReference type="PANTHER" id="PTHR42771:SF2">
    <property type="entry name" value="IRON(3+)-HYDROXAMATE IMPORT ATP-BINDING PROTEIN FHUC"/>
    <property type="match status" value="1"/>
</dbReference>
<proteinExistence type="predicted"/>
<evidence type="ECO:0000256" key="2">
    <source>
        <dbReference type="ARBA" id="ARBA00022448"/>
    </source>
</evidence>
<dbReference type="PANTHER" id="PTHR42771">
    <property type="entry name" value="IRON(3+)-HYDROXAMATE IMPORT ATP-BINDING PROTEIN FHUC"/>
    <property type="match status" value="1"/>
</dbReference>
<dbReference type="SUPFAM" id="SSF52540">
    <property type="entry name" value="P-loop containing nucleoside triphosphate hydrolases"/>
    <property type="match status" value="1"/>
</dbReference>
<evidence type="ECO:0000259" key="10">
    <source>
        <dbReference type="PROSITE" id="PS50893"/>
    </source>
</evidence>
<keyword evidence="8" id="KW-0406">Ion transport</keyword>
<keyword evidence="4" id="KW-0410">Iron transport</keyword>
<dbReference type="InterPro" id="IPR003439">
    <property type="entry name" value="ABC_transporter-like_ATP-bd"/>
</dbReference>
<keyword evidence="2" id="KW-0813">Transport</keyword>
<evidence type="ECO:0000256" key="9">
    <source>
        <dbReference type="ARBA" id="ARBA00023136"/>
    </source>
</evidence>
<dbReference type="InterPro" id="IPR027417">
    <property type="entry name" value="P-loop_NTPase"/>
</dbReference>
<dbReference type="EMBL" id="CP089977">
    <property type="protein sequence ID" value="UXZ04064.1"/>
    <property type="molecule type" value="Genomic_DNA"/>
</dbReference>
<dbReference type="CDD" id="cd03214">
    <property type="entry name" value="ABC_Iron-Siderophores_B12_Hemin"/>
    <property type="match status" value="1"/>
</dbReference>
<sequence length="254" mass="27707">MLITQQLSVYAYQKTLLKNINLQLKPATLYGLIGHNGSGKSTLIKALSGNIKPSDGKVLLDGQNLHDLSPKLLAKQLAYLPQKLPEQAGFSTKELVMLGRYPHQSFLSRPSEQDYQLVEKAMAVTGVAPFAAASLATLSGGEKARAWLAMCLAQKTPYLLLDEPLAPLDIVYQVQILELIQRLAHEQGLCVVVIIHDINLASQFCDEIIALKGGELVYQGDAQTLMNAETLHDIFGIRLTLLTHPTTGKQVAVV</sequence>
<evidence type="ECO:0000313" key="12">
    <source>
        <dbReference type="Proteomes" id="UP001063782"/>
    </source>
</evidence>
<name>A0ABY6F1U8_9GAMM</name>
<dbReference type="GO" id="GO:0005524">
    <property type="term" value="F:ATP binding"/>
    <property type="evidence" value="ECO:0007669"/>
    <property type="project" value="UniProtKB-KW"/>
</dbReference>
<dbReference type="RefSeq" id="WP_263075543.1">
    <property type="nucleotide sequence ID" value="NZ_CP089977.1"/>
</dbReference>